<protein>
    <submittedName>
        <fullName evidence="2">Uncharacterized protein</fullName>
    </submittedName>
</protein>
<dbReference type="AlphaFoldDB" id="A0A834UCP2"/>
<accession>A0A834UCP2</accession>
<evidence type="ECO:0000313" key="2">
    <source>
        <dbReference type="EMBL" id="KAF7431675.1"/>
    </source>
</evidence>
<comment type="caution">
    <text evidence="2">The sequence shown here is derived from an EMBL/GenBank/DDBJ whole genome shotgun (WGS) entry which is preliminary data.</text>
</comment>
<proteinExistence type="predicted"/>
<reference evidence="2" key="1">
    <citation type="journal article" date="2020" name="G3 (Bethesda)">
        <title>High-Quality Assemblies for Three Invasive Social Wasps from the &lt;i&gt;Vespula&lt;/i&gt; Genus.</title>
        <authorList>
            <person name="Harrop T.W.R."/>
            <person name="Guhlin J."/>
            <person name="McLaughlin G.M."/>
            <person name="Permina E."/>
            <person name="Stockwell P."/>
            <person name="Gilligan J."/>
            <person name="Le Lec M.F."/>
            <person name="Gruber M.A.M."/>
            <person name="Quinn O."/>
            <person name="Lovegrove M."/>
            <person name="Duncan E.J."/>
            <person name="Remnant E.J."/>
            <person name="Van Eeckhoven J."/>
            <person name="Graham B."/>
            <person name="Knapp R.A."/>
            <person name="Langford K.W."/>
            <person name="Kronenberg Z."/>
            <person name="Press M.O."/>
            <person name="Eacker S.M."/>
            <person name="Wilson-Rankin E.E."/>
            <person name="Purcell J."/>
            <person name="Lester P.J."/>
            <person name="Dearden P.K."/>
        </authorList>
    </citation>
    <scope>NUCLEOTIDE SEQUENCE</scope>
    <source>
        <strain evidence="2">Volc-1</strain>
    </source>
</reference>
<dbReference type="EMBL" id="JACSDY010000003">
    <property type="protein sequence ID" value="KAF7431675.1"/>
    <property type="molecule type" value="Genomic_DNA"/>
</dbReference>
<sequence length="101" mass="12463">MYNKEQREFDSKKFCHVEGEEKEKKAGEKEEKLEEKLEEVKEMEKEEEEEESTRYIVEHILLLFLFYRSFTEASTNVLRHSVRLRMWLEHRTRSSFRESMP</sequence>
<name>A0A834UCP2_VESPE</name>
<dbReference type="Proteomes" id="UP000600918">
    <property type="component" value="Unassembled WGS sequence"/>
</dbReference>
<evidence type="ECO:0000256" key="1">
    <source>
        <dbReference type="SAM" id="Coils"/>
    </source>
</evidence>
<feature type="coiled-coil region" evidence="1">
    <location>
        <begin position="19"/>
        <end position="53"/>
    </location>
</feature>
<keyword evidence="3" id="KW-1185">Reference proteome</keyword>
<gene>
    <name evidence="2" type="ORF">H0235_004599</name>
</gene>
<keyword evidence="1" id="KW-0175">Coiled coil</keyword>
<evidence type="ECO:0000313" key="3">
    <source>
        <dbReference type="Proteomes" id="UP000600918"/>
    </source>
</evidence>
<organism evidence="2 3">
    <name type="scientific">Vespula pensylvanica</name>
    <name type="common">Western yellow jacket</name>
    <name type="synonym">Wasp</name>
    <dbReference type="NCBI Taxonomy" id="30213"/>
    <lineage>
        <taxon>Eukaryota</taxon>
        <taxon>Metazoa</taxon>
        <taxon>Ecdysozoa</taxon>
        <taxon>Arthropoda</taxon>
        <taxon>Hexapoda</taxon>
        <taxon>Insecta</taxon>
        <taxon>Pterygota</taxon>
        <taxon>Neoptera</taxon>
        <taxon>Endopterygota</taxon>
        <taxon>Hymenoptera</taxon>
        <taxon>Apocrita</taxon>
        <taxon>Aculeata</taxon>
        <taxon>Vespoidea</taxon>
        <taxon>Vespidae</taxon>
        <taxon>Vespinae</taxon>
        <taxon>Vespula</taxon>
    </lineage>
</organism>